<dbReference type="InterPro" id="IPR032675">
    <property type="entry name" value="LRR_dom_sf"/>
</dbReference>
<sequence length="367" mass="40196">AHSFGTWATFKLGNSFFLGQQIFRYGSTAAYNISSINAFILSANKLSGNLPPDIGLTLPNLQLFGLGDNNFSGHEKSPHLWATLPSTLILRRNMIKGSIPTALDNCTHLKILDLGYNRLTGPIPKQLIGLFSLTDGFRLGPNYLSWPLPPEVGNLKNLRQMNISRNKLFGEIPSTLGDCQLLEFLSIQNNLFEGTIPQSFKQLEGIQELDLSSNNLSGQIPGFLGKLTLLHSLNISHNMFESECILNYENNRLCGGIPALQLPACPKMVKNKEMRPIIHIIVPLVVVFLSGVLLLACLALICYRHEKSQLHAAHCDLKPSNVLLDNNLCAHVGDFGLAKFILTSASVSSHTHSSSTSIRGTIGYLAP</sequence>
<evidence type="ECO:0000256" key="6">
    <source>
        <dbReference type="ARBA" id="ARBA00023136"/>
    </source>
</evidence>
<dbReference type="Pfam" id="PF00560">
    <property type="entry name" value="LRR_1"/>
    <property type="match status" value="2"/>
</dbReference>
<dbReference type="GO" id="GO:0004672">
    <property type="term" value="F:protein kinase activity"/>
    <property type="evidence" value="ECO:0007669"/>
    <property type="project" value="InterPro"/>
</dbReference>
<feature type="non-terminal residue" evidence="9">
    <location>
        <position position="1"/>
    </location>
</feature>
<evidence type="ECO:0000313" key="10">
    <source>
        <dbReference type="Proteomes" id="UP001188597"/>
    </source>
</evidence>
<keyword evidence="5 7" id="KW-1133">Transmembrane helix</keyword>
<dbReference type="Gene3D" id="3.80.10.10">
    <property type="entry name" value="Ribonuclease Inhibitor"/>
    <property type="match status" value="1"/>
</dbReference>
<evidence type="ECO:0000256" key="5">
    <source>
        <dbReference type="ARBA" id="ARBA00022989"/>
    </source>
</evidence>
<dbReference type="InterPro" id="IPR011009">
    <property type="entry name" value="Kinase-like_dom_sf"/>
</dbReference>
<dbReference type="EMBL" id="JAVXUP010003574">
    <property type="protein sequence ID" value="KAK2998597.1"/>
    <property type="molecule type" value="Genomic_DNA"/>
</dbReference>
<feature type="non-terminal residue" evidence="9">
    <location>
        <position position="367"/>
    </location>
</feature>
<accession>A0AA88UZ92</accession>
<proteinExistence type="predicted"/>
<dbReference type="InterPro" id="IPR001611">
    <property type="entry name" value="Leu-rich_rpt"/>
</dbReference>
<reference evidence="9" key="1">
    <citation type="submission" date="2022-12" db="EMBL/GenBank/DDBJ databases">
        <title>Draft genome assemblies for two species of Escallonia (Escalloniales).</title>
        <authorList>
            <person name="Chanderbali A."/>
            <person name="Dervinis C."/>
            <person name="Anghel I."/>
            <person name="Soltis D."/>
            <person name="Soltis P."/>
            <person name="Zapata F."/>
        </authorList>
    </citation>
    <scope>NUCLEOTIDE SEQUENCE</scope>
    <source>
        <strain evidence="9">UCBG64.0493</strain>
        <tissue evidence="9">Leaf</tissue>
    </source>
</reference>
<protein>
    <recommendedName>
        <fullName evidence="8">Protein kinase domain-containing protein</fullName>
    </recommendedName>
</protein>
<evidence type="ECO:0000256" key="1">
    <source>
        <dbReference type="ARBA" id="ARBA00004370"/>
    </source>
</evidence>
<comment type="caution">
    <text evidence="9">The sequence shown here is derived from an EMBL/GenBank/DDBJ whole genome shotgun (WGS) entry which is preliminary data.</text>
</comment>
<dbReference type="GO" id="GO:0005524">
    <property type="term" value="F:ATP binding"/>
    <property type="evidence" value="ECO:0007669"/>
    <property type="project" value="InterPro"/>
</dbReference>
<evidence type="ECO:0000259" key="8">
    <source>
        <dbReference type="PROSITE" id="PS50011"/>
    </source>
</evidence>
<keyword evidence="6 7" id="KW-0472">Membrane</keyword>
<organism evidence="9 10">
    <name type="scientific">Escallonia herrerae</name>
    <dbReference type="NCBI Taxonomy" id="1293975"/>
    <lineage>
        <taxon>Eukaryota</taxon>
        <taxon>Viridiplantae</taxon>
        <taxon>Streptophyta</taxon>
        <taxon>Embryophyta</taxon>
        <taxon>Tracheophyta</taxon>
        <taxon>Spermatophyta</taxon>
        <taxon>Magnoliopsida</taxon>
        <taxon>eudicotyledons</taxon>
        <taxon>Gunneridae</taxon>
        <taxon>Pentapetalae</taxon>
        <taxon>asterids</taxon>
        <taxon>campanulids</taxon>
        <taxon>Escalloniales</taxon>
        <taxon>Escalloniaceae</taxon>
        <taxon>Escallonia</taxon>
    </lineage>
</organism>
<name>A0AA88UZ92_9ASTE</name>
<dbReference type="InterPro" id="IPR051809">
    <property type="entry name" value="Plant_receptor-like_S/T_kinase"/>
</dbReference>
<dbReference type="GO" id="GO:0016020">
    <property type="term" value="C:membrane"/>
    <property type="evidence" value="ECO:0007669"/>
    <property type="project" value="UniProtKB-SubCell"/>
</dbReference>
<evidence type="ECO:0000256" key="3">
    <source>
        <dbReference type="ARBA" id="ARBA00022692"/>
    </source>
</evidence>
<gene>
    <name evidence="9" type="ORF">RJ639_024417</name>
</gene>
<dbReference type="AlphaFoldDB" id="A0AA88UZ92"/>
<dbReference type="InterPro" id="IPR000719">
    <property type="entry name" value="Prot_kinase_dom"/>
</dbReference>
<dbReference type="PANTHER" id="PTHR27008">
    <property type="entry name" value="OS04G0122200 PROTEIN"/>
    <property type="match status" value="1"/>
</dbReference>
<evidence type="ECO:0000256" key="4">
    <source>
        <dbReference type="ARBA" id="ARBA00022737"/>
    </source>
</evidence>
<dbReference type="FunFam" id="3.80.10.10:FF:000383">
    <property type="entry name" value="Leucine-rich repeat receptor protein kinase EMS1"/>
    <property type="match status" value="1"/>
</dbReference>
<evidence type="ECO:0000256" key="2">
    <source>
        <dbReference type="ARBA" id="ARBA00022614"/>
    </source>
</evidence>
<dbReference type="Pfam" id="PF00069">
    <property type="entry name" value="Pkinase"/>
    <property type="match status" value="1"/>
</dbReference>
<keyword evidence="4" id="KW-0677">Repeat</keyword>
<dbReference type="Pfam" id="PF13855">
    <property type="entry name" value="LRR_8"/>
    <property type="match status" value="1"/>
</dbReference>
<dbReference type="Proteomes" id="UP001188597">
    <property type="component" value="Unassembled WGS sequence"/>
</dbReference>
<evidence type="ECO:0000313" key="9">
    <source>
        <dbReference type="EMBL" id="KAK2998597.1"/>
    </source>
</evidence>
<dbReference type="SUPFAM" id="SSF56112">
    <property type="entry name" value="Protein kinase-like (PK-like)"/>
    <property type="match status" value="1"/>
</dbReference>
<dbReference type="PANTHER" id="PTHR27008:SF592">
    <property type="entry name" value="LEUCINE-RICH REPEAT RECEPTOR-LIKE PROTEIN KINASE FAMILY PROTEIN-RELATED"/>
    <property type="match status" value="1"/>
</dbReference>
<feature type="domain" description="Protein kinase" evidence="8">
    <location>
        <begin position="170"/>
        <end position="367"/>
    </location>
</feature>
<dbReference type="SUPFAM" id="SSF52058">
    <property type="entry name" value="L domain-like"/>
    <property type="match status" value="1"/>
</dbReference>
<keyword evidence="2" id="KW-0433">Leucine-rich repeat</keyword>
<feature type="transmembrane region" description="Helical" evidence="7">
    <location>
        <begin position="277"/>
        <end position="303"/>
    </location>
</feature>
<keyword evidence="3 7" id="KW-0812">Transmembrane</keyword>
<keyword evidence="10" id="KW-1185">Reference proteome</keyword>
<dbReference type="Gene3D" id="1.10.510.10">
    <property type="entry name" value="Transferase(Phosphotransferase) domain 1"/>
    <property type="match status" value="1"/>
</dbReference>
<comment type="subcellular location">
    <subcellularLocation>
        <location evidence="1">Membrane</location>
    </subcellularLocation>
</comment>
<evidence type="ECO:0000256" key="7">
    <source>
        <dbReference type="SAM" id="Phobius"/>
    </source>
</evidence>
<dbReference type="PROSITE" id="PS50011">
    <property type="entry name" value="PROTEIN_KINASE_DOM"/>
    <property type="match status" value="1"/>
</dbReference>